<dbReference type="GO" id="GO:0004160">
    <property type="term" value="F:dihydroxy-acid dehydratase activity"/>
    <property type="evidence" value="ECO:0007669"/>
    <property type="project" value="UniProtKB-UniRule"/>
</dbReference>
<dbReference type="PROSITE" id="PS00887">
    <property type="entry name" value="ILVD_EDD_2"/>
    <property type="match status" value="1"/>
</dbReference>
<gene>
    <name evidence="15" type="primary">ilvD</name>
    <name evidence="18" type="ORF">FKV24_004690</name>
</gene>
<evidence type="ECO:0000259" key="16">
    <source>
        <dbReference type="Pfam" id="PF00920"/>
    </source>
</evidence>
<evidence type="ECO:0000256" key="15">
    <source>
        <dbReference type="HAMAP-Rule" id="MF_00012"/>
    </source>
</evidence>
<dbReference type="InterPro" id="IPR050165">
    <property type="entry name" value="DHAD_IlvD/Edd"/>
</dbReference>
<dbReference type="InterPro" id="IPR037237">
    <property type="entry name" value="IlvD/EDD_N"/>
</dbReference>
<accession>A0A508AXU0</accession>
<feature type="binding site" evidence="15">
    <location>
        <position position="120"/>
    </location>
    <ligand>
        <name>Mg(2+)</name>
        <dbReference type="ChEBI" id="CHEBI:18420"/>
    </ligand>
</feature>
<dbReference type="Pfam" id="PF24877">
    <property type="entry name" value="ILV_EDD_C"/>
    <property type="match status" value="1"/>
</dbReference>
<dbReference type="PANTHER" id="PTHR21000:SF5">
    <property type="entry name" value="DIHYDROXY-ACID DEHYDRATASE, MITOCHONDRIAL"/>
    <property type="match status" value="1"/>
</dbReference>
<evidence type="ECO:0000259" key="17">
    <source>
        <dbReference type="Pfam" id="PF24877"/>
    </source>
</evidence>
<organism evidence="18 19">
    <name type="scientific">Marilutibacter maris</name>
    <dbReference type="NCBI Taxonomy" id="1605891"/>
    <lineage>
        <taxon>Bacteria</taxon>
        <taxon>Pseudomonadati</taxon>
        <taxon>Pseudomonadota</taxon>
        <taxon>Gammaproteobacteria</taxon>
        <taxon>Lysobacterales</taxon>
        <taxon>Lysobacteraceae</taxon>
        <taxon>Marilutibacter</taxon>
    </lineage>
</organism>
<protein>
    <recommendedName>
        <fullName evidence="14 15">Dihydroxy-acid dehydratase</fullName>
        <shortName evidence="15">DAD</shortName>
        <ecNumber evidence="14 15">4.2.1.9</ecNumber>
    </recommendedName>
</protein>
<comment type="caution">
    <text evidence="15">Lacks conserved residue(s) required for the propagation of feature annotation.</text>
</comment>
<dbReference type="UniPathway" id="UPA00049">
    <property type="reaction ID" value="UER00061"/>
</dbReference>
<comment type="cofactor">
    <cofactor evidence="1 15">
        <name>Mg(2+)</name>
        <dbReference type="ChEBI" id="CHEBI:18420"/>
    </cofactor>
</comment>
<evidence type="ECO:0000256" key="6">
    <source>
        <dbReference type="ARBA" id="ARBA00022842"/>
    </source>
</evidence>
<dbReference type="PANTHER" id="PTHR21000">
    <property type="entry name" value="DIHYDROXY-ACID DEHYDRATASE DAD"/>
    <property type="match status" value="1"/>
</dbReference>
<keyword evidence="6 15" id="KW-0460">Magnesium</keyword>
<evidence type="ECO:0000256" key="8">
    <source>
        <dbReference type="ARBA" id="ARBA00023014"/>
    </source>
</evidence>
<dbReference type="PROSITE" id="PS00886">
    <property type="entry name" value="ILVD_EDD_1"/>
    <property type="match status" value="1"/>
</dbReference>
<reference evidence="18 19" key="1">
    <citation type="submission" date="2019-10" db="EMBL/GenBank/DDBJ databases">
        <title>Lysobacter alkalisoli sp. nov., isolated from saline-alkaline soil.</title>
        <authorList>
            <person name="Sun J.-Q."/>
        </authorList>
    </citation>
    <scope>NUCLEOTIDE SEQUENCE [LARGE SCALE GENOMIC DNA]</scope>
    <source>
        <strain evidence="18 19">KCTC 42381</strain>
    </source>
</reference>
<keyword evidence="3 15" id="KW-0028">Amino-acid biosynthesis</keyword>
<feature type="binding site" description="via carbamate group" evidence="15">
    <location>
        <position position="121"/>
    </location>
    <ligand>
        <name>Mg(2+)</name>
        <dbReference type="ChEBI" id="CHEBI:18420"/>
    </ligand>
</feature>
<evidence type="ECO:0000256" key="12">
    <source>
        <dbReference type="ARBA" id="ARBA00029436"/>
    </source>
</evidence>
<comment type="caution">
    <text evidence="18">The sequence shown here is derived from an EMBL/GenBank/DDBJ whole genome shotgun (WGS) entry which is preliminary data.</text>
</comment>
<feature type="binding site" evidence="15">
    <location>
        <position position="46"/>
    </location>
    <ligand>
        <name>[2Fe-2S] cluster</name>
        <dbReference type="ChEBI" id="CHEBI:190135"/>
    </ligand>
</feature>
<feature type="active site" description="Proton acceptor" evidence="15">
    <location>
        <position position="477"/>
    </location>
</feature>
<evidence type="ECO:0000256" key="11">
    <source>
        <dbReference type="ARBA" id="ARBA00029304"/>
    </source>
</evidence>
<comment type="catalytic activity">
    <reaction evidence="15">
        <text>(2R,3R)-2,3-dihydroxy-3-methylpentanoate = (S)-3-methyl-2-oxopentanoate + H2O</text>
        <dbReference type="Rhea" id="RHEA:27694"/>
        <dbReference type="ChEBI" id="CHEBI:15377"/>
        <dbReference type="ChEBI" id="CHEBI:35146"/>
        <dbReference type="ChEBI" id="CHEBI:49258"/>
        <dbReference type="EC" id="4.2.1.9"/>
    </reaction>
</comment>
<feature type="domain" description="Dihydroxy-acid/6-phosphogluconate dehydratase C-terminal" evidence="17">
    <location>
        <begin position="369"/>
        <end position="553"/>
    </location>
</feature>
<evidence type="ECO:0000256" key="13">
    <source>
        <dbReference type="ARBA" id="ARBA00029437"/>
    </source>
</evidence>
<evidence type="ECO:0000256" key="1">
    <source>
        <dbReference type="ARBA" id="ARBA00001946"/>
    </source>
</evidence>
<evidence type="ECO:0000256" key="9">
    <source>
        <dbReference type="ARBA" id="ARBA00023239"/>
    </source>
</evidence>
<dbReference type="InterPro" id="IPR042096">
    <property type="entry name" value="Dihydro-acid_dehy_C"/>
</dbReference>
<dbReference type="InterPro" id="IPR056740">
    <property type="entry name" value="ILV_EDD_C"/>
</dbReference>
<feature type="binding site" evidence="15">
    <location>
        <position position="451"/>
    </location>
    <ligand>
        <name>Mg(2+)</name>
        <dbReference type="ChEBI" id="CHEBI:18420"/>
    </ligand>
</feature>
<dbReference type="FunFam" id="3.50.30.80:FF:000001">
    <property type="entry name" value="Dihydroxy-acid dehydratase"/>
    <property type="match status" value="1"/>
</dbReference>
<dbReference type="EC" id="4.2.1.9" evidence="14 15"/>
<keyword evidence="5 15" id="KW-0479">Metal-binding</keyword>
<evidence type="ECO:0000313" key="18">
    <source>
        <dbReference type="EMBL" id="KAB8196157.1"/>
    </source>
</evidence>
<dbReference type="GO" id="GO:0000287">
    <property type="term" value="F:magnesium ion binding"/>
    <property type="evidence" value="ECO:0007669"/>
    <property type="project" value="UniProtKB-UniRule"/>
</dbReference>
<comment type="cofactor">
    <cofactor evidence="15">
        <name>[2Fe-2S] cluster</name>
        <dbReference type="ChEBI" id="CHEBI:190135"/>
    </cofactor>
    <text evidence="15">Binds 1 [2Fe-2S] cluster per subunit. This cluster acts as a Lewis acid cofactor.</text>
</comment>
<comment type="pathway">
    <text evidence="13 15">Amino-acid biosynthesis; L-isoleucine biosynthesis; L-isoleucine from 2-oxobutanoate: step 3/4.</text>
</comment>
<keyword evidence="8 15" id="KW-0411">Iron-sulfur</keyword>
<comment type="pathway">
    <text evidence="12 15">Amino-acid biosynthesis; L-valine biosynthesis; L-valine from pyruvate: step 3/4.</text>
</comment>
<dbReference type="InterPro" id="IPR000581">
    <property type="entry name" value="ILV_EDD_N"/>
</dbReference>
<evidence type="ECO:0000256" key="2">
    <source>
        <dbReference type="ARBA" id="ARBA00006486"/>
    </source>
</evidence>
<evidence type="ECO:0000256" key="3">
    <source>
        <dbReference type="ARBA" id="ARBA00022605"/>
    </source>
</evidence>
<keyword evidence="10 15" id="KW-0100">Branched-chain amino acid biosynthesis</keyword>
<comment type="subunit">
    <text evidence="15">Homodimer.</text>
</comment>
<comment type="catalytic activity">
    <reaction evidence="11">
        <text>(2R)-2,3-dihydroxy-3-methylbutanoate = 3-methyl-2-oxobutanoate + H2O</text>
        <dbReference type="Rhea" id="RHEA:24809"/>
        <dbReference type="ChEBI" id="CHEBI:11851"/>
        <dbReference type="ChEBI" id="CHEBI:15377"/>
        <dbReference type="ChEBI" id="CHEBI:49072"/>
        <dbReference type="EC" id="4.2.1.9"/>
    </reaction>
    <physiologicalReaction direction="left-to-right" evidence="11">
        <dbReference type="Rhea" id="RHEA:24810"/>
    </physiologicalReaction>
</comment>
<dbReference type="AlphaFoldDB" id="A0A508AXU0"/>
<dbReference type="Proteomes" id="UP000320431">
    <property type="component" value="Unassembled WGS sequence"/>
</dbReference>
<dbReference type="UniPathway" id="UPA00047">
    <property type="reaction ID" value="UER00057"/>
</dbReference>
<dbReference type="GO" id="GO:0009099">
    <property type="term" value="P:L-valine biosynthetic process"/>
    <property type="evidence" value="ECO:0007669"/>
    <property type="project" value="UniProtKB-UniRule"/>
</dbReference>
<keyword evidence="9 15" id="KW-0456">Lyase</keyword>
<dbReference type="Gene3D" id="3.50.30.80">
    <property type="entry name" value="IlvD/EDD C-terminal domain-like"/>
    <property type="match status" value="1"/>
</dbReference>
<feature type="modified residue" description="N6-carboxylysine" evidence="15">
    <location>
        <position position="121"/>
    </location>
</feature>
<dbReference type="SUPFAM" id="SSF143975">
    <property type="entry name" value="IlvD/EDD N-terminal domain-like"/>
    <property type="match status" value="1"/>
</dbReference>
<dbReference type="HAMAP" id="MF_00012">
    <property type="entry name" value="IlvD"/>
    <property type="match status" value="1"/>
</dbReference>
<dbReference type="Pfam" id="PF00920">
    <property type="entry name" value="ILVD_EDD_N"/>
    <property type="match status" value="1"/>
</dbReference>
<comment type="similarity">
    <text evidence="2 15">Belongs to the IlvD/Edd family.</text>
</comment>
<sequence>MRSNAIKQGPAHAPARAMLRATGRDDDAIARPFVGVIHTWTDVSPCNLTLRELAEDVRAGVEDNGGTAVEFNTIAITDGIAMGTDGMRASLASRETIADSIELAVTGHSLDAMVLLVGCDKTIPAAAMAAARLDVPTVILYGGTIMPGHCPSRDDSAEPGDERPLTVQDVFEAVGAHAAGRIDDAELHRVESHACPGAGACGGQFTANTMAMVLSFLGLSPLQLNDIPAVHADKPAAARRCGALVMQQLRNGGPTPRTLLSPAALRNAARAVSATAGSTNAALHLLAIAHEAGVAFDLEEFEAAAAATPVIADLKPGGRYTAAEMFEQGGTALVARELRSAGLIEDIPTVTGRSLFAELDAVPAPVTQDVVRPVADPIKPRGGYSILYGDLAPEGCIVKLAGHGRDRFEGPARVFDSEEAAFAAVQARRIEAGDVVVIRFEGPTGGPGMREMLAVTAALVGQGLGNDVALITDGRFSGATHGFMVGHIAPEAAHGGPIARLRDGDRVRIDVGTRRIDVDAELAARAPASFQPRVRTGALAKYARIVSSASRGAVTAPGPLDDRRAIASTLIETTTESAATRAAETAPA</sequence>
<evidence type="ECO:0000256" key="14">
    <source>
        <dbReference type="ARBA" id="ARBA00029490"/>
    </source>
</evidence>
<dbReference type="GO" id="GO:0009097">
    <property type="term" value="P:isoleucine biosynthetic process"/>
    <property type="evidence" value="ECO:0007669"/>
    <property type="project" value="UniProtKB-UniRule"/>
</dbReference>
<dbReference type="GO" id="GO:0051537">
    <property type="term" value="F:2 iron, 2 sulfur cluster binding"/>
    <property type="evidence" value="ECO:0007669"/>
    <property type="project" value="UniProtKB-UniRule"/>
</dbReference>
<proteinExistence type="inferred from homology"/>
<evidence type="ECO:0000256" key="5">
    <source>
        <dbReference type="ARBA" id="ARBA00022723"/>
    </source>
</evidence>
<dbReference type="EMBL" id="VICD02000065">
    <property type="protein sequence ID" value="KAB8196157.1"/>
    <property type="molecule type" value="Genomic_DNA"/>
</dbReference>
<dbReference type="NCBIfam" id="NF002068">
    <property type="entry name" value="PRK00911.1"/>
    <property type="match status" value="1"/>
</dbReference>
<evidence type="ECO:0000256" key="7">
    <source>
        <dbReference type="ARBA" id="ARBA00023004"/>
    </source>
</evidence>
<evidence type="ECO:0000313" key="19">
    <source>
        <dbReference type="Proteomes" id="UP000320431"/>
    </source>
</evidence>
<evidence type="ECO:0000256" key="10">
    <source>
        <dbReference type="ARBA" id="ARBA00023304"/>
    </source>
</evidence>
<dbReference type="InterPro" id="IPR004404">
    <property type="entry name" value="DihydroxyA_deHydtase"/>
</dbReference>
<evidence type="ECO:0000256" key="4">
    <source>
        <dbReference type="ARBA" id="ARBA00022714"/>
    </source>
</evidence>
<feature type="domain" description="Dihydroxy-acid/6-phosphogluconate dehydratase N-terminal" evidence="16">
    <location>
        <begin position="31"/>
        <end position="355"/>
    </location>
</feature>
<keyword evidence="7 15" id="KW-0408">Iron</keyword>
<name>A0A508AXU0_9GAMM</name>
<dbReference type="SUPFAM" id="SSF52016">
    <property type="entry name" value="LeuD/IlvD-like"/>
    <property type="match status" value="1"/>
</dbReference>
<feature type="binding site" evidence="15">
    <location>
        <position position="78"/>
    </location>
    <ligand>
        <name>Mg(2+)</name>
        <dbReference type="ChEBI" id="CHEBI:18420"/>
    </ligand>
</feature>
<comment type="function">
    <text evidence="15">Functions in the biosynthesis of branched-chain amino acids. Catalyzes the dehydration of (2R,3R)-2,3-dihydroxy-3-methylpentanoate (2,3-dihydroxy-3-methylvalerate) into 2-oxo-3-methylpentanoate (2-oxo-3-methylvalerate) and of (2R)-2,3-dihydroxy-3-methylbutanoate (2,3-dihydroxyisovalerate) into 2-oxo-3-methylbutanoate (2-oxoisovalerate), the penultimate precursor to L-isoleucine and L-valine, respectively.</text>
</comment>
<dbReference type="InterPro" id="IPR020558">
    <property type="entry name" value="DiOHA_6PGluconate_deHydtase_CS"/>
</dbReference>
<keyword evidence="4 15" id="KW-0001">2Fe-2S</keyword>